<dbReference type="STRING" id="1580092.NADRNF5_1575"/>
<dbReference type="HOGENOM" id="CLU_3245181_0_0_2"/>
<reference evidence="3" key="1">
    <citation type="submission" date="2015-03" db="EMBL/GenBank/DDBJ databases">
        <title>Characterization of two novel Thaumarchaeota isolated from the Northern Adriatic Sea.</title>
        <authorList>
            <person name="Bayer B."/>
            <person name="Vojvoda J."/>
            <person name="Offre P."/>
            <person name="Srivastava A."/>
            <person name="Elisabeth N."/>
            <person name="Garcia J.A.L."/>
            <person name="Schleper C."/>
            <person name="Herndl G.J."/>
        </authorList>
    </citation>
    <scope>NUCLEOTIDE SEQUENCE [LARGE SCALE GENOMIC DNA]</scope>
    <source>
        <strain evidence="3">NF5</strain>
    </source>
</reference>
<feature type="transmembrane region" description="Helical" evidence="1">
    <location>
        <begin position="21"/>
        <end position="41"/>
    </location>
</feature>
<dbReference type="AlphaFoldDB" id="A0A0D5C3E6"/>
<evidence type="ECO:0000256" key="1">
    <source>
        <dbReference type="SAM" id="Phobius"/>
    </source>
</evidence>
<evidence type="ECO:0000313" key="3">
    <source>
        <dbReference type="Proteomes" id="UP000032408"/>
    </source>
</evidence>
<reference evidence="2 3" key="2">
    <citation type="journal article" date="2016" name="ISME J.">
        <title>Physiological and genomic characterization of two novel marine thaumarchaeal strains indicates niche differentiation.</title>
        <authorList>
            <person name="Bayer B."/>
            <person name="Vojvoda J."/>
            <person name="Offre P."/>
            <person name="Alves R.J."/>
            <person name="Elisabeth N.H."/>
            <person name="Garcia J.A."/>
            <person name="Volland J.M."/>
            <person name="Srivastava A."/>
            <person name="Schleper C."/>
            <person name="Herndl G.J."/>
        </authorList>
    </citation>
    <scope>NUCLEOTIDE SEQUENCE [LARGE SCALE GENOMIC DNA]</scope>
    <source>
        <strain evidence="2 3">NF5</strain>
    </source>
</reference>
<accession>A0A0D5C3E6</accession>
<name>A0A0D5C3E6_9ARCH</name>
<protein>
    <submittedName>
        <fullName evidence="2">Uncharacterized protein</fullName>
    </submittedName>
</protein>
<keyword evidence="3" id="KW-1185">Reference proteome</keyword>
<sequence length="42" mass="4899">MDLRKSKLFRREKMQPLQRKDYLKVAVMCGVIIVPLLVGLVL</sequence>
<gene>
    <name evidence="2" type="ORF">NADRNF5_1575</name>
</gene>
<keyword evidence="1" id="KW-0472">Membrane</keyword>
<dbReference type="EMBL" id="CP011070">
    <property type="protein sequence ID" value="AJW71256.1"/>
    <property type="molecule type" value="Genomic_DNA"/>
</dbReference>
<keyword evidence="1" id="KW-0812">Transmembrane</keyword>
<proteinExistence type="predicted"/>
<keyword evidence="1" id="KW-1133">Transmembrane helix</keyword>
<dbReference type="Proteomes" id="UP000032408">
    <property type="component" value="Chromosome"/>
</dbReference>
<evidence type="ECO:0000313" key="2">
    <source>
        <dbReference type="EMBL" id="AJW71256.1"/>
    </source>
</evidence>
<organism evidence="2 3">
    <name type="scientific">Nitrosopumilus adriaticus</name>
    <dbReference type="NCBI Taxonomy" id="1580092"/>
    <lineage>
        <taxon>Archaea</taxon>
        <taxon>Nitrososphaerota</taxon>
        <taxon>Nitrososphaeria</taxon>
        <taxon>Nitrosopumilales</taxon>
        <taxon>Nitrosopumilaceae</taxon>
        <taxon>Nitrosopumilus</taxon>
    </lineage>
</organism>
<dbReference type="KEGG" id="nin:NADRNF5_1575"/>